<reference evidence="3 4" key="1">
    <citation type="submission" date="2019-10" db="EMBL/GenBank/DDBJ databases">
        <title>Whole-genome sequence of the purple nonsulfur photosynthetic bacterium Rhodocyclus tenuis.</title>
        <authorList>
            <person name="Kyndt J.A."/>
            <person name="Meyer T.E."/>
        </authorList>
    </citation>
    <scope>NUCLEOTIDE SEQUENCE [LARGE SCALE GENOMIC DNA]</scope>
    <source>
        <strain evidence="3 4">DSM 110</strain>
    </source>
</reference>
<dbReference type="NCBIfam" id="NF033664">
    <property type="entry name" value="PACE_transport"/>
    <property type="match status" value="1"/>
</dbReference>
<dbReference type="Pfam" id="PF05232">
    <property type="entry name" value="BTP"/>
    <property type="match status" value="2"/>
</dbReference>
<evidence type="ECO:0000256" key="1">
    <source>
        <dbReference type="SAM" id="Phobius"/>
    </source>
</evidence>
<dbReference type="InterPro" id="IPR007896">
    <property type="entry name" value="BTP_bacteria"/>
</dbReference>
<keyword evidence="1" id="KW-1133">Transmembrane helix</keyword>
<accession>A0A6L5JSM8</accession>
<keyword evidence="1" id="KW-0472">Membrane</keyword>
<feature type="transmembrane region" description="Helical" evidence="1">
    <location>
        <begin position="115"/>
        <end position="137"/>
    </location>
</feature>
<dbReference type="Proteomes" id="UP000480275">
    <property type="component" value="Unassembled WGS sequence"/>
</dbReference>
<keyword evidence="1" id="KW-0812">Transmembrane</keyword>
<feature type="domain" description="Chlorhexidine efflux transporter" evidence="2">
    <location>
        <begin position="80"/>
        <end position="142"/>
    </location>
</feature>
<organism evidence="3 4">
    <name type="scientific">Rhodocyclus tenuis</name>
    <name type="common">Rhodospirillum tenue</name>
    <dbReference type="NCBI Taxonomy" id="1066"/>
    <lineage>
        <taxon>Bacteria</taxon>
        <taxon>Pseudomonadati</taxon>
        <taxon>Pseudomonadota</taxon>
        <taxon>Betaproteobacteria</taxon>
        <taxon>Rhodocyclales</taxon>
        <taxon>Rhodocyclaceae</taxon>
        <taxon>Rhodocyclus</taxon>
    </lineage>
</organism>
<evidence type="ECO:0000259" key="2">
    <source>
        <dbReference type="Pfam" id="PF05232"/>
    </source>
</evidence>
<dbReference type="EMBL" id="WIXJ01000001">
    <property type="protein sequence ID" value="MQY50385.1"/>
    <property type="molecule type" value="Genomic_DNA"/>
</dbReference>
<sequence>MSKKPSLRSWRDRLRQIVLFEVGGLLLITPPFTWASGVPLHESIGLLAVLAVIASIWNGAYNTGFDWIEGRLTGRTADRRPLPLRALHAIGFEGGLLLMTLPVIVWWVSMDWLEALVADLGLAVAYTLYALLFNIAYDRLFPIDTREAP</sequence>
<protein>
    <submittedName>
        <fullName evidence="3">PACE efflux transporter</fullName>
    </submittedName>
</protein>
<feature type="domain" description="Chlorhexidine efflux transporter" evidence="2">
    <location>
        <begin position="8"/>
        <end position="71"/>
    </location>
</feature>
<comment type="caution">
    <text evidence="3">The sequence shown here is derived from an EMBL/GenBank/DDBJ whole genome shotgun (WGS) entry which is preliminary data.</text>
</comment>
<dbReference type="AlphaFoldDB" id="A0A6L5JSM8"/>
<gene>
    <name evidence="3" type="ORF">GHK24_01120</name>
</gene>
<evidence type="ECO:0000313" key="4">
    <source>
        <dbReference type="Proteomes" id="UP000480275"/>
    </source>
</evidence>
<feature type="transmembrane region" description="Helical" evidence="1">
    <location>
        <begin position="45"/>
        <end position="65"/>
    </location>
</feature>
<name>A0A6L5JSM8_RHOTE</name>
<feature type="transmembrane region" description="Helical" evidence="1">
    <location>
        <begin position="86"/>
        <end position="109"/>
    </location>
</feature>
<proteinExistence type="predicted"/>
<dbReference type="InterPro" id="IPR058208">
    <property type="entry name" value="PACE"/>
</dbReference>
<evidence type="ECO:0000313" key="3">
    <source>
        <dbReference type="EMBL" id="MQY50385.1"/>
    </source>
</evidence>